<dbReference type="Gene3D" id="3.40.50.150">
    <property type="entry name" value="Vaccinia Virus protein VP39"/>
    <property type="match status" value="1"/>
</dbReference>
<accession>A0A4R6WJV7</accession>
<protein>
    <recommendedName>
        <fullName evidence="3">Methyltransferase family protein</fullName>
    </recommendedName>
</protein>
<dbReference type="Proteomes" id="UP000295783">
    <property type="component" value="Unassembled WGS sequence"/>
</dbReference>
<sequence>MKRWWRGTKRYLSWRLRNPFAPYEDYYVHAVMRKVRGAGHPAIGPKSRPVRAQTELLDFLKRYGLQPGDVAVDYGCGSLRLGEALIGYLEPGKYWGVDITAEFYELGLQGMDADFVREKAPKLGVINPETLARVRADKPRFVASWHVCSKVPEARLDSYIGSIVSLLSPGSIALVHFPESAERRQLSGLAWSSPRSLIEKVARKLAPDADISFAPLIEGERDGIRQTLLVIRA</sequence>
<comment type="caution">
    <text evidence="1">The sequence shown here is derived from an EMBL/GenBank/DDBJ whole genome shotgun (WGS) entry which is preliminary data.</text>
</comment>
<proteinExistence type="predicted"/>
<dbReference type="AlphaFoldDB" id="A0A4R6WJV7"/>
<evidence type="ECO:0000313" key="1">
    <source>
        <dbReference type="EMBL" id="TDQ80566.1"/>
    </source>
</evidence>
<evidence type="ECO:0000313" key="2">
    <source>
        <dbReference type="Proteomes" id="UP000295783"/>
    </source>
</evidence>
<dbReference type="EMBL" id="SNYW01000011">
    <property type="protein sequence ID" value="TDQ80566.1"/>
    <property type="molecule type" value="Genomic_DNA"/>
</dbReference>
<organism evidence="1 2">
    <name type="scientific">Dongia mobilis</name>
    <dbReference type="NCBI Taxonomy" id="578943"/>
    <lineage>
        <taxon>Bacteria</taxon>
        <taxon>Pseudomonadati</taxon>
        <taxon>Pseudomonadota</taxon>
        <taxon>Alphaproteobacteria</taxon>
        <taxon>Rhodospirillales</taxon>
        <taxon>Dongiaceae</taxon>
        <taxon>Dongia</taxon>
    </lineage>
</organism>
<evidence type="ECO:0008006" key="3">
    <source>
        <dbReference type="Google" id="ProtNLM"/>
    </source>
</evidence>
<keyword evidence="2" id="KW-1185">Reference proteome</keyword>
<dbReference type="InterPro" id="IPR029063">
    <property type="entry name" value="SAM-dependent_MTases_sf"/>
</dbReference>
<name>A0A4R6WJV7_9PROT</name>
<dbReference type="SUPFAM" id="SSF53335">
    <property type="entry name" value="S-adenosyl-L-methionine-dependent methyltransferases"/>
    <property type="match status" value="1"/>
</dbReference>
<reference evidence="1 2" key="1">
    <citation type="submission" date="2019-03" db="EMBL/GenBank/DDBJ databases">
        <title>Genomic Encyclopedia of Type Strains, Phase III (KMG-III): the genomes of soil and plant-associated and newly described type strains.</title>
        <authorList>
            <person name="Whitman W."/>
        </authorList>
    </citation>
    <scope>NUCLEOTIDE SEQUENCE [LARGE SCALE GENOMIC DNA]</scope>
    <source>
        <strain evidence="1 2">CGMCC 1.7660</strain>
    </source>
</reference>
<gene>
    <name evidence="1" type="ORF">A8950_3099</name>
</gene>